<organism evidence="1 2">
    <name type="scientific">Prevotella pallens ATCC 700821</name>
    <dbReference type="NCBI Taxonomy" id="997353"/>
    <lineage>
        <taxon>Bacteria</taxon>
        <taxon>Pseudomonadati</taxon>
        <taxon>Bacteroidota</taxon>
        <taxon>Bacteroidia</taxon>
        <taxon>Bacteroidales</taxon>
        <taxon>Prevotellaceae</taxon>
        <taxon>Prevotella</taxon>
    </lineage>
</organism>
<dbReference type="Proteomes" id="UP000004123">
    <property type="component" value="Unassembled WGS sequence"/>
</dbReference>
<gene>
    <name evidence="1" type="ORF">HMPREF9144_2586</name>
</gene>
<dbReference type="HOGENOM" id="CLU_3083291_0_0_10"/>
<name>F9DLP4_9BACT</name>
<protein>
    <submittedName>
        <fullName evidence="1">Uncharacterized protein</fullName>
    </submittedName>
</protein>
<dbReference type="EMBL" id="AFPY01000126">
    <property type="protein sequence ID" value="EGQ12822.1"/>
    <property type="molecule type" value="Genomic_DNA"/>
</dbReference>
<dbReference type="STRING" id="997353.HMPREF9144_2586"/>
<evidence type="ECO:0000313" key="1">
    <source>
        <dbReference type="EMBL" id="EGQ12822.1"/>
    </source>
</evidence>
<evidence type="ECO:0000313" key="2">
    <source>
        <dbReference type="Proteomes" id="UP000004123"/>
    </source>
</evidence>
<reference evidence="1 2" key="1">
    <citation type="submission" date="2011-04" db="EMBL/GenBank/DDBJ databases">
        <authorList>
            <person name="Muzny D."/>
            <person name="Qin X."/>
            <person name="Deng J."/>
            <person name="Jiang H."/>
            <person name="Liu Y."/>
            <person name="Qu J."/>
            <person name="Song X.-Z."/>
            <person name="Zhang L."/>
            <person name="Thornton R."/>
            <person name="Coyle M."/>
            <person name="Francisco L."/>
            <person name="Jackson L."/>
            <person name="Javaid M."/>
            <person name="Korchina V."/>
            <person name="Kovar C."/>
            <person name="Mata R."/>
            <person name="Mathew T."/>
            <person name="Ngo R."/>
            <person name="Nguyen L."/>
            <person name="Nguyen N."/>
            <person name="Okwuonu G."/>
            <person name="Ongeri F."/>
            <person name="Pham C."/>
            <person name="Simmons D."/>
            <person name="Wilczek-Boney K."/>
            <person name="Hale W."/>
            <person name="Jakkamsetti A."/>
            <person name="Pham P."/>
            <person name="Ruth R."/>
            <person name="San Lucas F."/>
            <person name="Warren J."/>
            <person name="Zhang J."/>
            <person name="Zhao Z."/>
            <person name="Zhou C."/>
            <person name="Zhu D."/>
            <person name="Lee S."/>
            <person name="Bess C."/>
            <person name="Blankenburg K."/>
            <person name="Forbes L."/>
            <person name="Fu Q."/>
            <person name="Gubbala S."/>
            <person name="Hirani K."/>
            <person name="Jayaseelan J.C."/>
            <person name="Lara F."/>
            <person name="Munidasa M."/>
            <person name="Palculict T."/>
            <person name="Patil S."/>
            <person name="Pu L.-L."/>
            <person name="Saada N."/>
            <person name="Tang L."/>
            <person name="Weissenberger G."/>
            <person name="Zhu Y."/>
            <person name="Hemphill L."/>
            <person name="Shang Y."/>
            <person name="Youmans B."/>
            <person name="Ayvaz T."/>
            <person name="Ross M."/>
            <person name="Santibanez J."/>
            <person name="Aqrawi P."/>
            <person name="Gross S."/>
            <person name="Joshi V."/>
            <person name="Fowler G."/>
            <person name="Nazareth L."/>
            <person name="Reid J."/>
            <person name="Worley K."/>
            <person name="Petrosino J."/>
            <person name="Highlander S."/>
            <person name="Gibbs R."/>
        </authorList>
    </citation>
    <scope>NUCLEOTIDE SEQUENCE [LARGE SCALE GENOMIC DNA]</scope>
    <source>
        <strain evidence="1 2">ATCC 700821</strain>
    </source>
</reference>
<sequence length="52" mass="6126">MPDFRFIVEQTNLFYNENIASSGTFEKQARQQTIKQTKAECSTIIWERDITP</sequence>
<comment type="caution">
    <text evidence="1">The sequence shown here is derived from an EMBL/GenBank/DDBJ whole genome shotgun (WGS) entry which is preliminary data.</text>
</comment>
<dbReference type="AlphaFoldDB" id="F9DLP4"/>
<accession>F9DLP4</accession>
<proteinExistence type="predicted"/>